<organism evidence="2 3">
    <name type="scientific">Prorocentrum cordatum</name>
    <dbReference type="NCBI Taxonomy" id="2364126"/>
    <lineage>
        <taxon>Eukaryota</taxon>
        <taxon>Sar</taxon>
        <taxon>Alveolata</taxon>
        <taxon>Dinophyceae</taxon>
        <taxon>Prorocentrales</taxon>
        <taxon>Prorocentraceae</taxon>
        <taxon>Prorocentrum</taxon>
    </lineage>
</organism>
<proteinExistence type="predicted"/>
<feature type="region of interest" description="Disordered" evidence="1">
    <location>
        <begin position="81"/>
        <end position="120"/>
    </location>
</feature>
<dbReference type="Proteomes" id="UP001189429">
    <property type="component" value="Unassembled WGS sequence"/>
</dbReference>
<evidence type="ECO:0000313" key="3">
    <source>
        <dbReference type="Proteomes" id="UP001189429"/>
    </source>
</evidence>
<reference evidence="2" key="1">
    <citation type="submission" date="2023-10" db="EMBL/GenBank/DDBJ databases">
        <authorList>
            <person name="Chen Y."/>
            <person name="Shah S."/>
            <person name="Dougan E. K."/>
            <person name="Thang M."/>
            <person name="Chan C."/>
        </authorList>
    </citation>
    <scope>NUCLEOTIDE SEQUENCE [LARGE SCALE GENOMIC DNA]</scope>
</reference>
<keyword evidence="3" id="KW-1185">Reference proteome</keyword>
<dbReference type="EMBL" id="CAUYUJ010015622">
    <property type="protein sequence ID" value="CAK0856326.1"/>
    <property type="molecule type" value="Genomic_DNA"/>
</dbReference>
<sequence length="120" mass="12151">MQRGDAKLGGAHKGPGVPREQSAKRGESPPPRACAEGASRRPASGWRRSPLADACAVRGSLSGRLPPMPLPFLAVAARVAPKFSSESTLEEGAAPRRADARARPAAGAGAAALPDHQGGA</sequence>
<feature type="compositionally biased region" description="Low complexity" evidence="1">
    <location>
        <begin position="103"/>
        <end position="112"/>
    </location>
</feature>
<feature type="compositionally biased region" description="Basic and acidic residues" evidence="1">
    <location>
        <begin position="93"/>
        <end position="102"/>
    </location>
</feature>
<evidence type="ECO:0000313" key="2">
    <source>
        <dbReference type="EMBL" id="CAK0856326.1"/>
    </source>
</evidence>
<gene>
    <name evidence="2" type="ORF">PCOR1329_LOCUS46739</name>
</gene>
<protein>
    <submittedName>
        <fullName evidence="2">Uncharacterized protein</fullName>
    </submittedName>
</protein>
<name>A0ABN9UAH4_9DINO</name>
<accession>A0ABN9UAH4</accession>
<comment type="caution">
    <text evidence="2">The sequence shown here is derived from an EMBL/GenBank/DDBJ whole genome shotgun (WGS) entry which is preliminary data.</text>
</comment>
<feature type="region of interest" description="Disordered" evidence="1">
    <location>
        <begin position="1"/>
        <end position="50"/>
    </location>
</feature>
<evidence type="ECO:0000256" key="1">
    <source>
        <dbReference type="SAM" id="MobiDB-lite"/>
    </source>
</evidence>